<keyword evidence="8" id="KW-1185">Reference proteome</keyword>
<evidence type="ECO:0000256" key="4">
    <source>
        <dbReference type="ARBA" id="ARBA00023136"/>
    </source>
</evidence>
<feature type="domain" description="Major facilitator superfamily (MFS) profile" evidence="6">
    <location>
        <begin position="6"/>
        <end position="448"/>
    </location>
</feature>
<proteinExistence type="predicted"/>
<dbReference type="SUPFAM" id="SSF103473">
    <property type="entry name" value="MFS general substrate transporter"/>
    <property type="match status" value="1"/>
</dbReference>
<dbReference type="Proteomes" id="UP000193467">
    <property type="component" value="Unassembled WGS sequence"/>
</dbReference>
<dbReference type="PROSITE" id="PS50850">
    <property type="entry name" value="MFS"/>
    <property type="match status" value="1"/>
</dbReference>
<keyword evidence="4 5" id="KW-0472">Membrane</keyword>
<organism evidence="7 8">
    <name type="scientific">Leucosporidium creatinivorum</name>
    <dbReference type="NCBI Taxonomy" id="106004"/>
    <lineage>
        <taxon>Eukaryota</taxon>
        <taxon>Fungi</taxon>
        <taxon>Dikarya</taxon>
        <taxon>Basidiomycota</taxon>
        <taxon>Pucciniomycotina</taxon>
        <taxon>Microbotryomycetes</taxon>
        <taxon>Leucosporidiales</taxon>
        <taxon>Leucosporidium</taxon>
    </lineage>
</organism>
<dbReference type="InParanoid" id="A0A1Y2G0A9"/>
<feature type="transmembrane region" description="Helical" evidence="5">
    <location>
        <begin position="46"/>
        <end position="63"/>
    </location>
</feature>
<feature type="transmembrane region" description="Helical" evidence="5">
    <location>
        <begin position="75"/>
        <end position="92"/>
    </location>
</feature>
<dbReference type="PANTHER" id="PTHR23502:SF34">
    <property type="entry name" value="PROTEIN HOL1"/>
    <property type="match status" value="1"/>
</dbReference>
<gene>
    <name evidence="7" type="ORF">BCR35DRAFT_287302</name>
</gene>
<evidence type="ECO:0000256" key="3">
    <source>
        <dbReference type="ARBA" id="ARBA00022989"/>
    </source>
</evidence>
<dbReference type="OrthoDB" id="5215911at2759"/>
<feature type="transmembrane region" description="Helical" evidence="5">
    <location>
        <begin position="134"/>
        <end position="154"/>
    </location>
</feature>
<dbReference type="InterPro" id="IPR036259">
    <property type="entry name" value="MFS_trans_sf"/>
</dbReference>
<dbReference type="PANTHER" id="PTHR23502">
    <property type="entry name" value="MAJOR FACILITATOR SUPERFAMILY"/>
    <property type="match status" value="1"/>
</dbReference>
<dbReference type="GO" id="GO:0022857">
    <property type="term" value="F:transmembrane transporter activity"/>
    <property type="evidence" value="ECO:0007669"/>
    <property type="project" value="InterPro"/>
</dbReference>
<feature type="transmembrane region" description="Helical" evidence="5">
    <location>
        <begin position="239"/>
        <end position="262"/>
    </location>
</feature>
<dbReference type="Gene3D" id="1.20.1250.20">
    <property type="entry name" value="MFS general substrate transporter like domains"/>
    <property type="match status" value="1"/>
</dbReference>
<dbReference type="InterPro" id="IPR011701">
    <property type="entry name" value="MFS"/>
</dbReference>
<dbReference type="GO" id="GO:0005886">
    <property type="term" value="C:plasma membrane"/>
    <property type="evidence" value="ECO:0007669"/>
    <property type="project" value="TreeGrafter"/>
</dbReference>
<feature type="transmembrane region" description="Helical" evidence="5">
    <location>
        <begin position="354"/>
        <end position="378"/>
    </location>
</feature>
<keyword evidence="2 5" id="KW-0812">Transmembrane</keyword>
<protein>
    <submittedName>
        <fullName evidence="7">Putative MFS transporter</fullName>
    </submittedName>
</protein>
<feature type="transmembrane region" description="Helical" evidence="5">
    <location>
        <begin position="390"/>
        <end position="409"/>
    </location>
</feature>
<comment type="caution">
    <text evidence="7">The sequence shown here is derived from an EMBL/GenBank/DDBJ whole genome shotgun (WGS) entry which is preliminary data.</text>
</comment>
<name>A0A1Y2G0A9_9BASI</name>
<feature type="transmembrane region" description="Helical" evidence="5">
    <location>
        <begin position="282"/>
        <end position="306"/>
    </location>
</feature>
<dbReference type="Pfam" id="PF07690">
    <property type="entry name" value="MFS_1"/>
    <property type="match status" value="1"/>
</dbReference>
<feature type="transmembrane region" description="Helical" evidence="5">
    <location>
        <begin position="104"/>
        <end position="127"/>
    </location>
</feature>
<evidence type="ECO:0000256" key="1">
    <source>
        <dbReference type="ARBA" id="ARBA00004141"/>
    </source>
</evidence>
<evidence type="ECO:0000256" key="5">
    <source>
        <dbReference type="SAM" id="Phobius"/>
    </source>
</evidence>
<accession>A0A1Y2G0A9</accession>
<evidence type="ECO:0000256" key="2">
    <source>
        <dbReference type="ARBA" id="ARBA00022692"/>
    </source>
</evidence>
<evidence type="ECO:0000313" key="8">
    <source>
        <dbReference type="Proteomes" id="UP000193467"/>
    </source>
</evidence>
<keyword evidence="3 5" id="KW-1133">Transmembrane helix</keyword>
<dbReference type="AlphaFoldDB" id="A0A1Y2G0A9"/>
<feature type="transmembrane region" description="Helical" evidence="5">
    <location>
        <begin position="166"/>
        <end position="184"/>
    </location>
</feature>
<evidence type="ECO:0000259" key="6">
    <source>
        <dbReference type="PROSITE" id="PS50850"/>
    </source>
</evidence>
<comment type="subcellular location">
    <subcellularLocation>
        <location evidence="1">Membrane</location>
        <topology evidence="1">Multi-pass membrane protein</topology>
    </subcellularLocation>
</comment>
<sequence length="473" mass="51540">MFKIYITVLACAAVFLSNYLAAGPTVSIVSIAIEYTGLPPDIPKTAYLFTTSALWQGAGMFLWSPLIAKIGKRPIYVISFVFFFLCAVWAALAKSYPTELVARMGIGLFSGGAECLAPLTITDLFFVHERGTYLGFYQVFLSIGVSVGIIIAGIIADRTGNWRLNYWVGAAFIGFIALLVIFTFPETSYRRGRRNADKASTAERTEAEIPALKSWPQRLALWSGIYTQESFWKIFIRPFGLVLLPAVLWATLVFAGTIGFLVAITSNFSVALGAAPYNFTPLQSALCFVGGLVGGLVGIPVAGHFGDWVARRNTRLNDGIREPEHRLPAVYPHIVLGPLALILYGLGIEQGLHWMVPTLGLALLSFTIVGATNQAFAYAIDCFKPIAGEVVVCILGYKAIIGFGLSFGTNSWVALEGYLGAFGQMAAISGFFLALSIPFAYFGGAIRQASFQWRLTSWIQWDADRDDVQVVLH</sequence>
<dbReference type="InterPro" id="IPR020846">
    <property type="entry name" value="MFS_dom"/>
</dbReference>
<evidence type="ECO:0000313" key="7">
    <source>
        <dbReference type="EMBL" id="ORY90091.1"/>
    </source>
</evidence>
<reference evidence="7 8" key="1">
    <citation type="submission" date="2016-07" db="EMBL/GenBank/DDBJ databases">
        <title>Pervasive Adenine N6-methylation of Active Genes in Fungi.</title>
        <authorList>
            <consortium name="DOE Joint Genome Institute"/>
            <person name="Mondo S.J."/>
            <person name="Dannebaum R.O."/>
            <person name="Kuo R.C."/>
            <person name="Labutti K."/>
            <person name="Haridas S."/>
            <person name="Kuo A."/>
            <person name="Salamov A."/>
            <person name="Ahrendt S.R."/>
            <person name="Lipzen A."/>
            <person name="Sullivan W."/>
            <person name="Andreopoulos W.B."/>
            <person name="Clum A."/>
            <person name="Lindquist E."/>
            <person name="Daum C."/>
            <person name="Ramamoorthy G.K."/>
            <person name="Gryganskyi A."/>
            <person name="Culley D."/>
            <person name="Magnuson J.K."/>
            <person name="James T.Y."/>
            <person name="O'Malley M.A."/>
            <person name="Stajich J.E."/>
            <person name="Spatafora J.W."/>
            <person name="Visel A."/>
            <person name="Grigoriev I.V."/>
        </authorList>
    </citation>
    <scope>NUCLEOTIDE SEQUENCE [LARGE SCALE GENOMIC DNA]</scope>
    <source>
        <strain evidence="7 8">62-1032</strain>
    </source>
</reference>
<dbReference type="EMBL" id="MCGR01000004">
    <property type="protein sequence ID" value="ORY90091.1"/>
    <property type="molecule type" value="Genomic_DNA"/>
</dbReference>
<dbReference type="STRING" id="106004.A0A1Y2G0A9"/>
<feature type="transmembrane region" description="Helical" evidence="5">
    <location>
        <begin position="327"/>
        <end position="348"/>
    </location>
</feature>
<feature type="transmembrane region" description="Helical" evidence="5">
    <location>
        <begin position="421"/>
        <end position="444"/>
    </location>
</feature>